<dbReference type="GO" id="GO:0016791">
    <property type="term" value="F:phosphatase activity"/>
    <property type="evidence" value="ECO:0007669"/>
    <property type="project" value="TreeGrafter"/>
</dbReference>
<evidence type="ECO:0000313" key="1">
    <source>
        <dbReference type="EMBL" id="TDT33093.1"/>
    </source>
</evidence>
<dbReference type="AlphaFoldDB" id="A0A4R7J9C2"/>
<evidence type="ECO:0000313" key="2">
    <source>
        <dbReference type="Proteomes" id="UP000295371"/>
    </source>
</evidence>
<name>A0A4R7J9C2_9ACTN</name>
<dbReference type="PANTHER" id="PTHR19288">
    <property type="entry name" value="4-NITROPHENYLPHOSPHATASE-RELATED"/>
    <property type="match status" value="1"/>
</dbReference>
<dbReference type="EMBL" id="SOAW01000001">
    <property type="protein sequence ID" value="TDT33093.1"/>
    <property type="molecule type" value="Genomic_DNA"/>
</dbReference>
<proteinExistence type="predicted"/>
<comment type="caution">
    <text evidence="1">The sequence shown here is derived from an EMBL/GenBank/DDBJ whole genome shotgun (WGS) entry which is preliminary data.</text>
</comment>
<accession>A0A4R7J9C2</accession>
<organism evidence="1 2">
    <name type="scientific">Naumannella halotolerans</name>
    <dbReference type="NCBI Taxonomy" id="993414"/>
    <lineage>
        <taxon>Bacteria</taxon>
        <taxon>Bacillati</taxon>
        <taxon>Actinomycetota</taxon>
        <taxon>Actinomycetes</taxon>
        <taxon>Propionibacteriales</taxon>
        <taxon>Propionibacteriaceae</taxon>
        <taxon>Naumannella</taxon>
    </lineage>
</organism>
<dbReference type="Proteomes" id="UP000295371">
    <property type="component" value="Unassembled WGS sequence"/>
</dbReference>
<dbReference type="SUPFAM" id="SSF56784">
    <property type="entry name" value="HAD-like"/>
    <property type="match status" value="1"/>
</dbReference>
<keyword evidence="2" id="KW-1185">Reference proteome</keyword>
<reference evidence="1 2" key="1">
    <citation type="submission" date="2019-03" db="EMBL/GenBank/DDBJ databases">
        <title>Genomic Encyclopedia of Archaeal and Bacterial Type Strains, Phase II (KMG-II): from individual species to whole genera.</title>
        <authorList>
            <person name="Goeker M."/>
        </authorList>
    </citation>
    <scope>NUCLEOTIDE SEQUENCE [LARGE SCALE GENOMIC DNA]</scope>
    <source>
        <strain evidence="1 2">DSM 24323</strain>
    </source>
</reference>
<dbReference type="InterPro" id="IPR036412">
    <property type="entry name" value="HAD-like_sf"/>
</dbReference>
<dbReference type="InterPro" id="IPR023214">
    <property type="entry name" value="HAD_sf"/>
</dbReference>
<dbReference type="PANTHER" id="PTHR19288:SF95">
    <property type="entry name" value="D-GLYCEROL 3-PHOSPHATE PHOSPHATASE"/>
    <property type="match status" value="1"/>
</dbReference>
<sequence>MGGSAEVVDRRTDEEGSLVEGLDAVLFDLDGVIYRGPELVPGADDAVGRLRAAGKQALFVTNNAARTPDAVAAHLTEIGVRAVGSDVVTSAQAAAKLLASRVAPGSKVLVAGSAHLREEVTANGLQVVAAAAEEPVAAVQGYTPDLTMAQLAEVAYAVQDGALWVATNTDPTRPTESGLAPGAGTMVDAVATTLPGRFPEVAGKPEPALLAETLERVGSDRAVFVGDRLDTDIAGAHSVSIPGVLVLTGSHGKADLVAAPPAQRPAQVIADLGGLFAPAREAVGDHHRVQVNAVTAVIDGDTVTLDGPLEGTAEQLDALWALLSLVWARTDAGLPVPDTDRMLAGLDQIH</sequence>
<dbReference type="Pfam" id="PF13242">
    <property type="entry name" value="Hydrolase_like"/>
    <property type="match status" value="1"/>
</dbReference>
<dbReference type="InterPro" id="IPR006357">
    <property type="entry name" value="HAD-SF_hydro_IIA"/>
</dbReference>
<gene>
    <name evidence="1" type="ORF">CLV29_0694</name>
</gene>
<protein>
    <submittedName>
        <fullName evidence="1">HAD superfamily hydrolase (TIGR01450 family)</fullName>
    </submittedName>
</protein>
<dbReference type="GO" id="GO:0005737">
    <property type="term" value="C:cytoplasm"/>
    <property type="evidence" value="ECO:0007669"/>
    <property type="project" value="TreeGrafter"/>
</dbReference>
<dbReference type="Pfam" id="PF13344">
    <property type="entry name" value="Hydrolase_6"/>
    <property type="match status" value="1"/>
</dbReference>
<dbReference type="NCBIfam" id="TIGR01460">
    <property type="entry name" value="HAD-SF-IIA"/>
    <property type="match status" value="1"/>
</dbReference>
<keyword evidence="1" id="KW-0378">Hydrolase</keyword>
<dbReference type="Gene3D" id="3.40.50.1000">
    <property type="entry name" value="HAD superfamily/HAD-like"/>
    <property type="match status" value="2"/>
</dbReference>